<dbReference type="GO" id="GO:0005783">
    <property type="term" value="C:endoplasmic reticulum"/>
    <property type="evidence" value="ECO:0007669"/>
    <property type="project" value="TreeGrafter"/>
</dbReference>
<evidence type="ECO:0000256" key="10">
    <source>
        <dbReference type="ARBA" id="ARBA00023098"/>
    </source>
</evidence>
<feature type="region of interest" description="Disordered" evidence="16">
    <location>
        <begin position="484"/>
        <end position="506"/>
    </location>
</feature>
<dbReference type="GO" id="GO:0008654">
    <property type="term" value="P:phospholipid biosynthetic process"/>
    <property type="evidence" value="ECO:0007669"/>
    <property type="project" value="UniProtKB-KW"/>
</dbReference>
<dbReference type="Ensembl" id="ENSTRUT00000090137.1">
    <property type="protein sequence ID" value="ENSTRUP00000069120.1"/>
    <property type="gene ID" value="ENSTRUG00000010732.3"/>
</dbReference>
<evidence type="ECO:0000256" key="17">
    <source>
        <dbReference type="SAM" id="Phobius"/>
    </source>
</evidence>
<evidence type="ECO:0000313" key="20">
    <source>
        <dbReference type="Proteomes" id="UP000005226"/>
    </source>
</evidence>
<dbReference type="Pfam" id="PF00036">
    <property type="entry name" value="EF-hand_1"/>
    <property type="match status" value="1"/>
</dbReference>
<dbReference type="SUPFAM" id="SSF69593">
    <property type="entry name" value="Glycerol-3-phosphate (1)-acyltransferase"/>
    <property type="match status" value="1"/>
</dbReference>
<evidence type="ECO:0000256" key="5">
    <source>
        <dbReference type="ARBA" id="ARBA00022679"/>
    </source>
</evidence>
<dbReference type="PANTHER" id="PTHR23063">
    <property type="entry name" value="PHOSPHOLIPID ACYLTRANSFERASE"/>
    <property type="match status" value="1"/>
</dbReference>
<feature type="transmembrane region" description="Helical" evidence="17">
    <location>
        <begin position="47"/>
        <end position="74"/>
    </location>
</feature>
<reference evidence="19" key="3">
    <citation type="submission" date="2025-09" db="UniProtKB">
        <authorList>
            <consortium name="Ensembl"/>
        </authorList>
    </citation>
    <scope>IDENTIFICATION</scope>
</reference>
<dbReference type="GO" id="GO:0042171">
    <property type="term" value="F:lysophosphatidic acid acyltransferase activity"/>
    <property type="evidence" value="ECO:0007669"/>
    <property type="project" value="TreeGrafter"/>
</dbReference>
<dbReference type="Gene3D" id="1.10.238.10">
    <property type="entry name" value="EF-hand"/>
    <property type="match status" value="1"/>
</dbReference>
<dbReference type="CDD" id="cd00051">
    <property type="entry name" value="EFh"/>
    <property type="match status" value="2"/>
</dbReference>
<dbReference type="InterPro" id="IPR002048">
    <property type="entry name" value="EF_hand_dom"/>
</dbReference>
<dbReference type="InterPro" id="IPR018247">
    <property type="entry name" value="EF_Hand_1_Ca_BS"/>
</dbReference>
<keyword evidence="20" id="KW-1185">Reference proteome</keyword>
<keyword evidence="9 17" id="KW-1133">Transmembrane helix</keyword>
<reference evidence="19" key="2">
    <citation type="submission" date="2025-08" db="UniProtKB">
        <authorList>
            <consortium name="Ensembl"/>
        </authorList>
    </citation>
    <scope>IDENTIFICATION</scope>
</reference>
<evidence type="ECO:0000259" key="18">
    <source>
        <dbReference type="PROSITE" id="PS50222"/>
    </source>
</evidence>
<comment type="pathway">
    <text evidence="15">Phospholipid metabolism.</text>
</comment>
<dbReference type="InterPro" id="IPR045252">
    <property type="entry name" value="LPCAT1-like"/>
</dbReference>
<keyword evidence="12" id="KW-0594">Phospholipid biosynthesis</keyword>
<dbReference type="PROSITE" id="PS50222">
    <property type="entry name" value="EF_HAND_2"/>
    <property type="match status" value="3"/>
</dbReference>
<evidence type="ECO:0000256" key="8">
    <source>
        <dbReference type="ARBA" id="ARBA00022837"/>
    </source>
</evidence>
<feature type="domain" description="EF-hand" evidence="18">
    <location>
        <begin position="353"/>
        <end position="388"/>
    </location>
</feature>
<keyword evidence="11 17" id="KW-0472">Membrane</keyword>
<evidence type="ECO:0000256" key="6">
    <source>
        <dbReference type="ARBA" id="ARBA00022692"/>
    </source>
</evidence>
<evidence type="ECO:0000256" key="16">
    <source>
        <dbReference type="SAM" id="MobiDB-lite"/>
    </source>
</evidence>
<dbReference type="PANTHER" id="PTHR23063:SF21">
    <property type="entry name" value="LYSOPHOSPHATIDYLCHOLINE ACYLTRANSFERASE 2"/>
    <property type="match status" value="1"/>
</dbReference>
<evidence type="ECO:0000256" key="1">
    <source>
        <dbReference type="ARBA" id="ARBA00004370"/>
    </source>
</evidence>
<keyword evidence="7" id="KW-0479">Metal-binding</keyword>
<comment type="subcellular location">
    <subcellularLocation>
        <location evidence="1">Membrane</location>
    </subcellularLocation>
</comment>
<evidence type="ECO:0000256" key="11">
    <source>
        <dbReference type="ARBA" id="ARBA00023136"/>
    </source>
</evidence>
<keyword evidence="8" id="KW-0106">Calcium</keyword>
<dbReference type="UniPathway" id="UPA00085"/>
<dbReference type="AlphaFoldDB" id="A0A674N764"/>
<reference evidence="19 20" key="1">
    <citation type="journal article" date="2011" name="Genome Biol. Evol.">
        <title>Integration of the genetic map and genome assembly of fugu facilitates insights into distinct features of genome evolution in teleosts and mammals.</title>
        <authorList>
            <person name="Kai W."/>
            <person name="Kikuchi K."/>
            <person name="Tohari S."/>
            <person name="Chew A.K."/>
            <person name="Tay A."/>
            <person name="Fujiwara A."/>
            <person name="Hosoya S."/>
            <person name="Suetake H."/>
            <person name="Naruse K."/>
            <person name="Brenner S."/>
            <person name="Suzuki Y."/>
            <person name="Venkatesh B."/>
        </authorList>
    </citation>
    <scope>NUCLEOTIDE SEQUENCE [LARGE SCALE GENOMIC DNA]</scope>
</reference>
<accession>A0A674N764</accession>
<evidence type="ECO:0000256" key="2">
    <source>
        <dbReference type="ARBA" id="ARBA00005074"/>
    </source>
</evidence>
<dbReference type="GO" id="GO:0005509">
    <property type="term" value="F:calcium ion binding"/>
    <property type="evidence" value="ECO:0007669"/>
    <property type="project" value="InterPro"/>
</dbReference>
<dbReference type="PROSITE" id="PS00018">
    <property type="entry name" value="EF_HAND_1"/>
    <property type="match status" value="2"/>
</dbReference>
<evidence type="ECO:0000256" key="12">
    <source>
        <dbReference type="ARBA" id="ARBA00023209"/>
    </source>
</evidence>
<comment type="similarity">
    <text evidence="3">Belongs to the 1-acyl-sn-glycerol-3-phosphate acyltransferase family.</text>
</comment>
<evidence type="ECO:0000256" key="3">
    <source>
        <dbReference type="ARBA" id="ARBA00008655"/>
    </source>
</evidence>
<dbReference type="SMART" id="SM00563">
    <property type="entry name" value="PlsC"/>
    <property type="match status" value="1"/>
</dbReference>
<feature type="compositionally biased region" description="Basic and acidic residues" evidence="16">
    <location>
        <begin position="494"/>
        <end position="506"/>
    </location>
</feature>
<keyword evidence="6 17" id="KW-0812">Transmembrane</keyword>
<dbReference type="GO" id="GO:0047184">
    <property type="term" value="F:1-acylglycerophosphocholine O-acyltransferase activity"/>
    <property type="evidence" value="ECO:0007669"/>
    <property type="project" value="TreeGrafter"/>
</dbReference>
<keyword evidence="4" id="KW-0444">Lipid biosynthesis</keyword>
<comment type="pathway">
    <text evidence="2">Lipid metabolism; phospholipid metabolism.</text>
</comment>
<proteinExistence type="inferred from homology"/>
<dbReference type="InterPro" id="IPR002123">
    <property type="entry name" value="Plipid/glycerol_acylTrfase"/>
</dbReference>
<keyword evidence="5" id="KW-0808">Transferase</keyword>
<dbReference type="SMART" id="SM00054">
    <property type="entry name" value="EFh"/>
    <property type="match status" value="4"/>
</dbReference>
<dbReference type="SUPFAM" id="SSF47473">
    <property type="entry name" value="EF-hand"/>
    <property type="match status" value="1"/>
</dbReference>
<name>A0A674N764_TAKRU</name>
<protein>
    <submittedName>
        <fullName evidence="19">Lysophosphatidylcholine acyltransferase 2</fullName>
    </submittedName>
</protein>
<dbReference type="GO" id="GO:0016020">
    <property type="term" value="C:membrane"/>
    <property type="evidence" value="ECO:0007669"/>
    <property type="project" value="UniProtKB-SubCell"/>
</dbReference>
<keyword evidence="13" id="KW-1208">Phospholipid metabolism</keyword>
<evidence type="ECO:0000256" key="9">
    <source>
        <dbReference type="ARBA" id="ARBA00022989"/>
    </source>
</evidence>
<dbReference type="CDD" id="cd07991">
    <property type="entry name" value="LPLAT_LPCAT1-like"/>
    <property type="match status" value="1"/>
</dbReference>
<evidence type="ECO:0000313" key="19">
    <source>
        <dbReference type="Ensembl" id="ENSTRUP00000069120.1"/>
    </source>
</evidence>
<feature type="domain" description="EF-hand" evidence="18">
    <location>
        <begin position="432"/>
        <end position="460"/>
    </location>
</feature>
<dbReference type="GeneTree" id="ENSGT01030000234574"/>
<dbReference type="Pfam" id="PF01553">
    <property type="entry name" value="Acyltransferase"/>
    <property type="match status" value="1"/>
</dbReference>
<evidence type="ECO:0000256" key="4">
    <source>
        <dbReference type="ARBA" id="ARBA00022516"/>
    </source>
</evidence>
<evidence type="ECO:0000256" key="15">
    <source>
        <dbReference type="ARBA" id="ARBA00025707"/>
    </source>
</evidence>
<evidence type="ECO:0000256" key="7">
    <source>
        <dbReference type="ARBA" id="ARBA00022723"/>
    </source>
</evidence>
<sequence length="506" mass="56356">HLAPFRTAMPPQRVSALPRQQSLLLPAVINPFVQDTKLSKSTVIKCVLLGIVLVPVRAILMSLVLMVTWPVALIITLNRPLKGAVEPMKGWRQVMTALGRAYFFCMGFRVVIKGTQVSSSEAPILAVAPHSTFFDGIVCIVAGLPSTVSRVENLATPIFGRLVRCLQPVLVSRKDPDSRKNTIQEIESRAKSAGHWPQVLIFPEGTCTNRSCLITFKQGERIPSGPLLVFLTVTVTFFGPFVSVLQFLPPQIPTEEEKKTPALFACRVRQAMAQALRVPVTDHTYEDCRLMISAGELTLPMEAGLVEFTKISRKLNLKWDNMRKELESFAAMASSCRGGRITIEEFAHFLKLPVSSALEELFSLFDRNGDGTIDFREYVIGVTILCRPANTEDVLQMAFQLFDTDGDERITREEFTALLRSALGVSDINMAKLFKEIDADASGFITFNEFQAFAITHPEYAKLFTTYLELQRYQAIQEASPGELELTGQASLRENQEDSISDKKDD</sequence>
<feature type="domain" description="EF-hand" evidence="18">
    <location>
        <begin position="390"/>
        <end position="425"/>
    </location>
</feature>
<keyword evidence="14" id="KW-0012">Acyltransferase</keyword>
<evidence type="ECO:0000256" key="13">
    <source>
        <dbReference type="ARBA" id="ARBA00023264"/>
    </source>
</evidence>
<dbReference type="Proteomes" id="UP000005226">
    <property type="component" value="Chromosome 13"/>
</dbReference>
<evidence type="ECO:0000256" key="14">
    <source>
        <dbReference type="ARBA" id="ARBA00023315"/>
    </source>
</evidence>
<organism evidence="19 20">
    <name type="scientific">Takifugu rubripes</name>
    <name type="common">Japanese pufferfish</name>
    <name type="synonym">Fugu rubripes</name>
    <dbReference type="NCBI Taxonomy" id="31033"/>
    <lineage>
        <taxon>Eukaryota</taxon>
        <taxon>Metazoa</taxon>
        <taxon>Chordata</taxon>
        <taxon>Craniata</taxon>
        <taxon>Vertebrata</taxon>
        <taxon>Euteleostomi</taxon>
        <taxon>Actinopterygii</taxon>
        <taxon>Neopterygii</taxon>
        <taxon>Teleostei</taxon>
        <taxon>Neoteleostei</taxon>
        <taxon>Acanthomorphata</taxon>
        <taxon>Eupercaria</taxon>
        <taxon>Tetraodontiformes</taxon>
        <taxon>Tetradontoidea</taxon>
        <taxon>Tetraodontidae</taxon>
        <taxon>Takifugu</taxon>
    </lineage>
</organism>
<dbReference type="InterPro" id="IPR011992">
    <property type="entry name" value="EF-hand-dom_pair"/>
</dbReference>
<dbReference type="Pfam" id="PF13499">
    <property type="entry name" value="EF-hand_7"/>
    <property type="match status" value="1"/>
</dbReference>
<gene>
    <name evidence="19" type="primary">lpcat2</name>
</gene>
<keyword evidence="10" id="KW-0443">Lipid metabolism</keyword>